<reference evidence="2 3" key="1">
    <citation type="submission" date="2020-09" db="EMBL/GenBank/DDBJ databases">
        <authorList>
            <person name="Feng X."/>
            <person name="Yan W."/>
            <person name="Jiao N."/>
            <person name="Zhang R."/>
        </authorList>
    </citation>
    <scope>NUCLEOTIDE SEQUENCE [LARGE SCALE GENOMIC DNA]</scope>
</reference>
<accession>A0A8E4RG15</accession>
<feature type="region of interest" description="Disordered" evidence="1">
    <location>
        <begin position="247"/>
        <end position="293"/>
    </location>
</feature>
<evidence type="ECO:0000313" key="2">
    <source>
        <dbReference type="EMBL" id="QPI17687.1"/>
    </source>
</evidence>
<sequence length="293" mass="32744">MDFSKLGTAAAASEDMTQNKTFEREVPKEGVALLRFLSYIELGRHESNNPTHKPALKAILTFELNHPRHMIEIDGKKVPQTIQVRLNKGMTAKSGFKKLFNVMNKAHGNKYNHFVQMIGLPFLGEIFHNVVGEGDKKQTYANLQDDGGWSLKAPVQVDALAGTEQPIPVPELHGTPTAFLWENENISDEDVKAMWESIYIEGEREVEDPKTKEKKMVSKNWIQETIKKNIEWEGSVTQALVEDHIDLDALDGSGSTEPELPKEEPKVEEQPKGADLASLSQAADSSGEEVPDW</sequence>
<dbReference type="Proteomes" id="UP000683418">
    <property type="component" value="Segment"/>
</dbReference>
<feature type="compositionally biased region" description="Basic and acidic residues" evidence="1">
    <location>
        <begin position="259"/>
        <end position="272"/>
    </location>
</feature>
<proteinExistence type="predicted"/>
<gene>
    <name evidence="2" type="ORF">vBAmePR8F_gp27</name>
</gene>
<name>A0A8E4RG15_9CAUD</name>
<evidence type="ECO:0000313" key="3">
    <source>
        <dbReference type="Proteomes" id="UP000683418"/>
    </source>
</evidence>
<feature type="compositionally biased region" description="Low complexity" evidence="1">
    <location>
        <begin position="274"/>
        <end position="285"/>
    </location>
</feature>
<dbReference type="EMBL" id="MW043865">
    <property type="protein sequence ID" value="QPI17687.1"/>
    <property type="molecule type" value="Genomic_DNA"/>
</dbReference>
<keyword evidence="3" id="KW-1185">Reference proteome</keyword>
<evidence type="ECO:0000256" key="1">
    <source>
        <dbReference type="SAM" id="MobiDB-lite"/>
    </source>
</evidence>
<protein>
    <submittedName>
        <fullName evidence="2">Uncharacterized protein</fullName>
    </submittedName>
</protein>
<organism evidence="2 3">
    <name type="scientific">Alteromonas phage vB_AmeP_R8W</name>
    <dbReference type="NCBI Taxonomy" id="2774152"/>
    <lineage>
        <taxon>Viruses</taxon>
        <taxon>Duplodnaviria</taxon>
        <taxon>Heunggongvirae</taxon>
        <taxon>Uroviricota</taxon>
        <taxon>Caudoviricetes</taxon>
        <taxon>Autographivirales</taxon>
        <taxon>Foturvirus</taxon>
        <taxon>Foturvirus R8W</taxon>
    </lineage>
</organism>
<feature type="region of interest" description="Disordered" evidence="1">
    <location>
        <begin position="1"/>
        <end position="22"/>
    </location>
</feature>